<dbReference type="Proteomes" id="UP001301958">
    <property type="component" value="Unassembled WGS sequence"/>
</dbReference>
<accession>A0AAN6YJQ0</accession>
<dbReference type="InterPro" id="IPR007245">
    <property type="entry name" value="PIG-T"/>
</dbReference>
<dbReference type="AlphaFoldDB" id="A0AAN6YJQ0"/>
<sequence length="201" mass="22996">MSNSFSDHCRCQHFSKLQLSTFVEILPCPNSRPIIFNSFQDIDRSKQPRDNTIPRLPPGHELPCNTSKSYHSHDTCFPADHEAIFGKYMKGTCPLTDPTVPPVCLQVPNSRSVYVSDGVLEKKNLHRVSRCFEISPIPTSRWFFRRPAMTIRWWQVRLSSPRLLFYMPSAVLQVTARSAAVSRPYCETPAPILTSPPRIHE</sequence>
<protein>
    <submittedName>
        <fullName evidence="1">Uncharacterized protein</fullName>
    </submittedName>
</protein>
<gene>
    <name evidence="1" type="ORF">QBC38DRAFT_188844</name>
</gene>
<reference evidence="1" key="2">
    <citation type="submission" date="2023-05" db="EMBL/GenBank/DDBJ databases">
        <authorList>
            <consortium name="Lawrence Berkeley National Laboratory"/>
            <person name="Steindorff A."/>
            <person name="Hensen N."/>
            <person name="Bonometti L."/>
            <person name="Westerberg I."/>
            <person name="Brannstrom I.O."/>
            <person name="Guillou S."/>
            <person name="Cros-Aarteil S."/>
            <person name="Calhoun S."/>
            <person name="Haridas S."/>
            <person name="Kuo A."/>
            <person name="Mondo S."/>
            <person name="Pangilinan J."/>
            <person name="Riley R."/>
            <person name="Labutti K."/>
            <person name="Andreopoulos B."/>
            <person name="Lipzen A."/>
            <person name="Chen C."/>
            <person name="Yanf M."/>
            <person name="Daum C."/>
            <person name="Ng V."/>
            <person name="Clum A."/>
            <person name="Ohm R."/>
            <person name="Martin F."/>
            <person name="Silar P."/>
            <person name="Natvig D."/>
            <person name="Lalanne C."/>
            <person name="Gautier V."/>
            <person name="Ament-Velasquez S.L."/>
            <person name="Kruys A."/>
            <person name="Hutchinson M.I."/>
            <person name="Powell A.J."/>
            <person name="Barry K."/>
            <person name="Miller A.N."/>
            <person name="Grigoriev I.V."/>
            <person name="Debuchy R."/>
            <person name="Gladieux P."/>
            <person name="Thoren M.H."/>
            <person name="Johannesson H."/>
        </authorList>
    </citation>
    <scope>NUCLEOTIDE SEQUENCE</scope>
    <source>
        <strain evidence="1">CBS 990.96</strain>
    </source>
</reference>
<dbReference type="Pfam" id="PF04113">
    <property type="entry name" value="Gpi16"/>
    <property type="match status" value="1"/>
</dbReference>
<dbReference type="GO" id="GO:0016255">
    <property type="term" value="P:attachment of GPI anchor to protein"/>
    <property type="evidence" value="ECO:0007669"/>
    <property type="project" value="InterPro"/>
</dbReference>
<evidence type="ECO:0000313" key="1">
    <source>
        <dbReference type="EMBL" id="KAK4220549.1"/>
    </source>
</evidence>
<proteinExistence type="predicted"/>
<dbReference type="GO" id="GO:0042765">
    <property type="term" value="C:GPI-anchor transamidase complex"/>
    <property type="evidence" value="ECO:0007669"/>
    <property type="project" value="InterPro"/>
</dbReference>
<name>A0AAN6YJQ0_9PEZI</name>
<reference evidence="1" key="1">
    <citation type="journal article" date="2023" name="Mol. Phylogenet. Evol.">
        <title>Genome-scale phylogeny and comparative genomics of the fungal order Sordariales.</title>
        <authorList>
            <person name="Hensen N."/>
            <person name="Bonometti L."/>
            <person name="Westerberg I."/>
            <person name="Brannstrom I.O."/>
            <person name="Guillou S."/>
            <person name="Cros-Aarteil S."/>
            <person name="Calhoun S."/>
            <person name="Haridas S."/>
            <person name="Kuo A."/>
            <person name="Mondo S."/>
            <person name="Pangilinan J."/>
            <person name="Riley R."/>
            <person name="LaButti K."/>
            <person name="Andreopoulos B."/>
            <person name="Lipzen A."/>
            <person name="Chen C."/>
            <person name="Yan M."/>
            <person name="Daum C."/>
            <person name="Ng V."/>
            <person name="Clum A."/>
            <person name="Steindorff A."/>
            <person name="Ohm R.A."/>
            <person name="Martin F."/>
            <person name="Silar P."/>
            <person name="Natvig D.O."/>
            <person name="Lalanne C."/>
            <person name="Gautier V."/>
            <person name="Ament-Velasquez S.L."/>
            <person name="Kruys A."/>
            <person name="Hutchinson M.I."/>
            <person name="Powell A.J."/>
            <person name="Barry K."/>
            <person name="Miller A.N."/>
            <person name="Grigoriev I.V."/>
            <person name="Debuchy R."/>
            <person name="Gladieux P."/>
            <person name="Hiltunen Thoren M."/>
            <person name="Johannesson H."/>
        </authorList>
    </citation>
    <scope>NUCLEOTIDE SEQUENCE</scope>
    <source>
        <strain evidence="1">CBS 990.96</strain>
    </source>
</reference>
<comment type="caution">
    <text evidence="1">The sequence shown here is derived from an EMBL/GenBank/DDBJ whole genome shotgun (WGS) entry which is preliminary data.</text>
</comment>
<organism evidence="1 2">
    <name type="scientific">Podospora fimiseda</name>
    <dbReference type="NCBI Taxonomy" id="252190"/>
    <lineage>
        <taxon>Eukaryota</taxon>
        <taxon>Fungi</taxon>
        <taxon>Dikarya</taxon>
        <taxon>Ascomycota</taxon>
        <taxon>Pezizomycotina</taxon>
        <taxon>Sordariomycetes</taxon>
        <taxon>Sordariomycetidae</taxon>
        <taxon>Sordariales</taxon>
        <taxon>Podosporaceae</taxon>
        <taxon>Podospora</taxon>
    </lineage>
</organism>
<evidence type="ECO:0000313" key="2">
    <source>
        <dbReference type="Proteomes" id="UP001301958"/>
    </source>
</evidence>
<keyword evidence="2" id="KW-1185">Reference proteome</keyword>
<dbReference type="EMBL" id="MU865720">
    <property type="protein sequence ID" value="KAK4220549.1"/>
    <property type="molecule type" value="Genomic_DNA"/>
</dbReference>